<dbReference type="AlphaFoldDB" id="A0A4C1U120"/>
<feature type="compositionally biased region" description="Basic and acidic residues" evidence="1">
    <location>
        <begin position="424"/>
        <end position="443"/>
    </location>
</feature>
<keyword evidence="3" id="KW-1185">Reference proteome</keyword>
<feature type="region of interest" description="Disordered" evidence="1">
    <location>
        <begin position="132"/>
        <end position="160"/>
    </location>
</feature>
<name>A0A4C1U120_EUMVA</name>
<feature type="region of interest" description="Disordered" evidence="1">
    <location>
        <begin position="415"/>
        <end position="443"/>
    </location>
</feature>
<proteinExistence type="predicted"/>
<feature type="region of interest" description="Disordered" evidence="1">
    <location>
        <begin position="1"/>
        <end position="20"/>
    </location>
</feature>
<reference evidence="2 3" key="1">
    <citation type="journal article" date="2019" name="Commun. Biol.">
        <title>The bagworm genome reveals a unique fibroin gene that provides high tensile strength.</title>
        <authorList>
            <person name="Kono N."/>
            <person name="Nakamura H."/>
            <person name="Ohtoshi R."/>
            <person name="Tomita M."/>
            <person name="Numata K."/>
            <person name="Arakawa K."/>
        </authorList>
    </citation>
    <scope>NUCLEOTIDE SEQUENCE [LARGE SCALE GENOMIC DNA]</scope>
</reference>
<feature type="compositionally biased region" description="Basic residues" evidence="1">
    <location>
        <begin position="138"/>
        <end position="149"/>
    </location>
</feature>
<evidence type="ECO:0000256" key="1">
    <source>
        <dbReference type="SAM" id="MobiDB-lite"/>
    </source>
</evidence>
<accession>A0A4C1U120</accession>
<dbReference type="EMBL" id="BGZK01000111">
    <property type="protein sequence ID" value="GBP19744.1"/>
    <property type="molecule type" value="Genomic_DNA"/>
</dbReference>
<gene>
    <name evidence="2" type="ORF">EVAR_8904_1</name>
</gene>
<dbReference type="Proteomes" id="UP000299102">
    <property type="component" value="Unassembled WGS sequence"/>
</dbReference>
<comment type="caution">
    <text evidence="2">The sequence shown here is derived from an EMBL/GenBank/DDBJ whole genome shotgun (WGS) entry which is preliminary data.</text>
</comment>
<evidence type="ECO:0000313" key="2">
    <source>
        <dbReference type="EMBL" id="GBP19744.1"/>
    </source>
</evidence>
<evidence type="ECO:0000313" key="3">
    <source>
        <dbReference type="Proteomes" id="UP000299102"/>
    </source>
</evidence>
<sequence length="443" mass="50152">MRMNKRSLCTPRQYNKPEPTRVRSHVAVDSLMSAGYCRTNFTRAGVQRTYGYARTGRARSVRSCVRHPLGCDFRDDEMHELGSRSRSIPMETVVDSIASGELFPSPVFECIFDVLSNTKRARIARVAAQLSWQTKPGQRPRRRRAHTPRPHAAARDRPRLPMDREQPIRIHIGRPNRAHDVMRTSTSSEANVLHYAALVITRAFCLANSVSRFPDFRVLFSIPTVFEAKNAQFLKNESFVSSRRRSLSQMARECCARTTVRDITPEPSRRPCTVTCRRRSELDVRVETRRHVAARPAAGGRRGRSRRLLRKPSYVPASYESVRDAVDRHEPPILAFRASFYFLIRPAAPALGRECALSPVGRGPIILLSLHRYPLSGDDLKLSNCHANFHLVGNPVTAQFCFSWATLTMNAPSRSGGHLGIKQRGRDGVRNRGHKIAENERGR</sequence>
<organism evidence="2 3">
    <name type="scientific">Eumeta variegata</name>
    <name type="common">Bagworm moth</name>
    <name type="synonym">Eumeta japonica</name>
    <dbReference type="NCBI Taxonomy" id="151549"/>
    <lineage>
        <taxon>Eukaryota</taxon>
        <taxon>Metazoa</taxon>
        <taxon>Ecdysozoa</taxon>
        <taxon>Arthropoda</taxon>
        <taxon>Hexapoda</taxon>
        <taxon>Insecta</taxon>
        <taxon>Pterygota</taxon>
        <taxon>Neoptera</taxon>
        <taxon>Endopterygota</taxon>
        <taxon>Lepidoptera</taxon>
        <taxon>Glossata</taxon>
        <taxon>Ditrysia</taxon>
        <taxon>Tineoidea</taxon>
        <taxon>Psychidae</taxon>
        <taxon>Oiketicinae</taxon>
        <taxon>Eumeta</taxon>
    </lineage>
</organism>
<protein>
    <submittedName>
        <fullName evidence="2">Uncharacterized protein</fullName>
    </submittedName>
</protein>